<dbReference type="EMBL" id="CM023488">
    <property type="protein sequence ID" value="KAH6924513.1"/>
    <property type="molecule type" value="Genomic_DNA"/>
</dbReference>
<comment type="caution">
    <text evidence="1">The sequence shown here is derived from an EMBL/GenBank/DDBJ whole genome shotgun (WGS) entry which is preliminary data.</text>
</comment>
<accession>A0ACB7RSZ2</accession>
<protein>
    <submittedName>
        <fullName evidence="1">Uncharacterized protein</fullName>
    </submittedName>
</protein>
<sequence length="306" mass="33915">MQEFIELQSKRRLQNNETIVNYMYSKNAVLDKAPYRLVEEERISLILSGIDDNTWANTLAAQLCAIDANSAPWAAFTSTPAKQRQRRDDELFAQQRTANFASTSLVHAIVFQLRRHRSSVPRVQQAQTPATIRADERRSARDNGNRGTGKFRQAHCFLHSTGGTLPVVTGYVNKRPVCVCIDSGANISIIIARALPDDVPTHAWVSRDEIEVLDRSIRPTRAATLHIGLGNTNVLLEVVVVTDCPTESTSFSVWTGDERLTDVTFHKTNYVTMFGGTSGRDVDTRSDTDESGHGTSNGTSANRLIL</sequence>
<reference evidence="1" key="1">
    <citation type="submission" date="2020-05" db="EMBL/GenBank/DDBJ databases">
        <title>Large-scale comparative analyses of tick genomes elucidate their genetic diversity and vector capacities.</title>
        <authorList>
            <person name="Jia N."/>
            <person name="Wang J."/>
            <person name="Shi W."/>
            <person name="Du L."/>
            <person name="Sun Y."/>
            <person name="Zhan W."/>
            <person name="Jiang J."/>
            <person name="Wang Q."/>
            <person name="Zhang B."/>
            <person name="Ji P."/>
            <person name="Sakyi L.B."/>
            <person name="Cui X."/>
            <person name="Yuan T."/>
            <person name="Jiang B."/>
            <person name="Yang W."/>
            <person name="Lam T.T.-Y."/>
            <person name="Chang Q."/>
            <person name="Ding S."/>
            <person name="Wang X."/>
            <person name="Zhu J."/>
            <person name="Ruan X."/>
            <person name="Zhao L."/>
            <person name="Wei J."/>
            <person name="Que T."/>
            <person name="Du C."/>
            <person name="Cheng J."/>
            <person name="Dai P."/>
            <person name="Han X."/>
            <person name="Huang E."/>
            <person name="Gao Y."/>
            <person name="Liu J."/>
            <person name="Shao H."/>
            <person name="Ye R."/>
            <person name="Li L."/>
            <person name="Wei W."/>
            <person name="Wang X."/>
            <person name="Wang C."/>
            <person name="Yang T."/>
            <person name="Huo Q."/>
            <person name="Li W."/>
            <person name="Guo W."/>
            <person name="Chen H."/>
            <person name="Zhou L."/>
            <person name="Ni X."/>
            <person name="Tian J."/>
            <person name="Zhou Y."/>
            <person name="Sheng Y."/>
            <person name="Liu T."/>
            <person name="Pan Y."/>
            <person name="Xia L."/>
            <person name="Li J."/>
            <person name="Zhao F."/>
            <person name="Cao W."/>
        </authorList>
    </citation>
    <scope>NUCLEOTIDE SEQUENCE</scope>
    <source>
        <strain evidence="1">Hyas-2018</strain>
    </source>
</reference>
<proteinExistence type="predicted"/>
<dbReference type="Proteomes" id="UP000821845">
    <property type="component" value="Chromosome 8"/>
</dbReference>
<keyword evidence="2" id="KW-1185">Reference proteome</keyword>
<name>A0ACB7RSZ2_HYAAI</name>
<gene>
    <name evidence="1" type="ORF">HPB50_018979</name>
</gene>
<evidence type="ECO:0000313" key="2">
    <source>
        <dbReference type="Proteomes" id="UP000821845"/>
    </source>
</evidence>
<evidence type="ECO:0000313" key="1">
    <source>
        <dbReference type="EMBL" id="KAH6924513.1"/>
    </source>
</evidence>
<organism evidence="1 2">
    <name type="scientific">Hyalomma asiaticum</name>
    <name type="common">Tick</name>
    <dbReference type="NCBI Taxonomy" id="266040"/>
    <lineage>
        <taxon>Eukaryota</taxon>
        <taxon>Metazoa</taxon>
        <taxon>Ecdysozoa</taxon>
        <taxon>Arthropoda</taxon>
        <taxon>Chelicerata</taxon>
        <taxon>Arachnida</taxon>
        <taxon>Acari</taxon>
        <taxon>Parasitiformes</taxon>
        <taxon>Ixodida</taxon>
        <taxon>Ixodoidea</taxon>
        <taxon>Ixodidae</taxon>
        <taxon>Hyalomminae</taxon>
        <taxon>Hyalomma</taxon>
    </lineage>
</organism>